<dbReference type="InterPro" id="IPR016040">
    <property type="entry name" value="NAD(P)-bd_dom"/>
</dbReference>
<dbReference type="Pfam" id="PF13460">
    <property type="entry name" value="NAD_binding_10"/>
    <property type="match status" value="1"/>
</dbReference>
<organism evidence="2 3">
    <name type="scientific">Apilactobacillus apisilvae</name>
    <dbReference type="NCBI Taxonomy" id="2923364"/>
    <lineage>
        <taxon>Bacteria</taxon>
        <taxon>Bacillati</taxon>
        <taxon>Bacillota</taxon>
        <taxon>Bacilli</taxon>
        <taxon>Lactobacillales</taxon>
        <taxon>Lactobacillaceae</taxon>
        <taxon>Apilactobacillus</taxon>
    </lineage>
</organism>
<dbReference type="EMBL" id="CP093362">
    <property type="protein sequence ID" value="UQS84699.1"/>
    <property type="molecule type" value="Genomic_DNA"/>
</dbReference>
<accession>A0ABY4PGR1</accession>
<name>A0ABY4PGR1_9LACO</name>
<keyword evidence="3" id="KW-1185">Reference proteome</keyword>
<evidence type="ECO:0000313" key="3">
    <source>
        <dbReference type="Proteomes" id="UP000831859"/>
    </source>
</evidence>
<dbReference type="Gene3D" id="3.40.50.720">
    <property type="entry name" value="NAD(P)-binding Rossmann-like Domain"/>
    <property type="match status" value="1"/>
</dbReference>
<feature type="domain" description="NAD(P)-binding" evidence="1">
    <location>
        <begin position="8"/>
        <end position="181"/>
    </location>
</feature>
<dbReference type="SUPFAM" id="SSF51735">
    <property type="entry name" value="NAD(P)-binding Rossmann-fold domains"/>
    <property type="match status" value="1"/>
</dbReference>
<proteinExistence type="predicted"/>
<evidence type="ECO:0000313" key="2">
    <source>
        <dbReference type="EMBL" id="UQS84699.1"/>
    </source>
</evidence>
<gene>
    <name evidence="2" type="ORF">MOO46_05475</name>
</gene>
<sequence length="195" mass="21477">MKNILVLGATGSLGSLITDDLKNNSNYHLTLFARSIKSNDQADVINGDVLNDADLNKATKNQDVIFAALSGNIESMAKKIVQFSEKNHVKKLIFISSMGIYDEIPASVRSDGNLSKNPFLQGYRNAADVIEDSNLNYTLIRPVWFDGGSDDYEITKKGEPFGGHNVSRQAIINLVKSLIDDENLYIKQSVGINRP</sequence>
<dbReference type="Proteomes" id="UP000831859">
    <property type="component" value="Chromosome"/>
</dbReference>
<protein>
    <submittedName>
        <fullName evidence="2">NAD(P)H-binding protein</fullName>
    </submittedName>
</protein>
<dbReference type="InterPro" id="IPR036291">
    <property type="entry name" value="NAD(P)-bd_dom_sf"/>
</dbReference>
<reference evidence="2 3" key="1">
    <citation type="journal article" date="2022" name="Int. J. Syst. Evol. Microbiol.">
        <title>Apilactobacillus apisilvae sp. nov., Nicolia spurrieriana gen. nov. sp. nov., Bombilactobacillus folatiphilus sp. nov. and Bombilactobacillus thymidiniphilus sp. nov., four new lactic acid bacterial isolates from stingless bees Tetragonula carbonaria and Austroplebeia australis.</title>
        <authorList>
            <person name="Oliphant S.A."/>
            <person name="Watson-Haigh N.S."/>
            <person name="Sumby K.M."/>
            <person name="Gardner J."/>
            <person name="Groom S."/>
            <person name="Jiranek V."/>
        </authorList>
    </citation>
    <scope>NUCLEOTIDE SEQUENCE [LARGE SCALE GENOMIC DNA]</scope>
    <source>
        <strain evidence="2 3">SG5_A10</strain>
    </source>
</reference>
<dbReference type="InterPro" id="IPR051606">
    <property type="entry name" value="Polyketide_Oxido-like"/>
</dbReference>
<dbReference type="PANTHER" id="PTHR43355">
    <property type="entry name" value="FLAVIN REDUCTASE (NADPH)"/>
    <property type="match status" value="1"/>
</dbReference>
<dbReference type="PANTHER" id="PTHR43355:SF2">
    <property type="entry name" value="FLAVIN REDUCTASE (NADPH)"/>
    <property type="match status" value="1"/>
</dbReference>
<dbReference type="RefSeq" id="WP_249510683.1">
    <property type="nucleotide sequence ID" value="NZ_CP093362.1"/>
</dbReference>
<evidence type="ECO:0000259" key="1">
    <source>
        <dbReference type="Pfam" id="PF13460"/>
    </source>
</evidence>